<dbReference type="EMBL" id="BRXR01000001">
    <property type="protein sequence ID" value="GLC31010.1"/>
    <property type="molecule type" value="Genomic_DNA"/>
</dbReference>
<feature type="transmembrane region" description="Helical" evidence="1">
    <location>
        <begin position="110"/>
        <end position="128"/>
    </location>
</feature>
<feature type="transmembrane region" description="Helical" evidence="1">
    <location>
        <begin position="57"/>
        <end position="75"/>
    </location>
</feature>
<dbReference type="InterPro" id="IPR012651">
    <property type="entry name" value="Thia_Transptr_ThiT"/>
</dbReference>
<gene>
    <name evidence="2" type="ORF">bsdE14_24200</name>
</gene>
<feature type="transmembrane region" description="Helical" evidence="1">
    <location>
        <begin position="162"/>
        <end position="184"/>
    </location>
</feature>
<evidence type="ECO:0000313" key="3">
    <source>
        <dbReference type="Proteomes" id="UP001208567"/>
    </source>
</evidence>
<reference evidence="2 3" key="1">
    <citation type="journal article" date="2024" name="Int. J. Syst. Evol. Microbiol.">
        <title>Clostridium omnivorum sp. nov., isolated from anoxic soil under the treatment of reductive soil disinfestation.</title>
        <authorList>
            <person name="Ueki A."/>
            <person name="Tonouchi A."/>
            <person name="Kaku N."/>
            <person name="Honma S."/>
            <person name="Ueki K."/>
        </authorList>
    </citation>
    <scope>NUCLEOTIDE SEQUENCE [LARGE SCALE GENOMIC DNA]</scope>
    <source>
        <strain evidence="2 3">E14</strain>
    </source>
</reference>
<dbReference type="RefSeq" id="WP_264850288.1">
    <property type="nucleotide sequence ID" value="NZ_BRXR01000001.1"/>
</dbReference>
<evidence type="ECO:0000256" key="1">
    <source>
        <dbReference type="SAM" id="Phobius"/>
    </source>
</evidence>
<protein>
    <recommendedName>
        <fullName evidence="4">Proton-coupled thiamine transporter YuaJ</fullName>
    </recommendedName>
</protein>
<dbReference type="Pfam" id="PF09515">
    <property type="entry name" value="Thia_YuaJ"/>
    <property type="match status" value="1"/>
</dbReference>
<accession>A0ABQ5N772</accession>
<dbReference type="NCBIfam" id="TIGR02357">
    <property type="entry name" value="ECF_ThiT_YuaJ"/>
    <property type="match status" value="1"/>
</dbReference>
<evidence type="ECO:0008006" key="4">
    <source>
        <dbReference type="Google" id="ProtNLM"/>
    </source>
</evidence>
<organism evidence="2 3">
    <name type="scientific">Clostridium omnivorum</name>
    <dbReference type="NCBI Taxonomy" id="1604902"/>
    <lineage>
        <taxon>Bacteria</taxon>
        <taxon>Bacillati</taxon>
        <taxon>Bacillota</taxon>
        <taxon>Clostridia</taxon>
        <taxon>Eubacteriales</taxon>
        <taxon>Clostridiaceae</taxon>
        <taxon>Clostridium</taxon>
    </lineage>
</organism>
<keyword evidence="3" id="KW-1185">Reference proteome</keyword>
<dbReference type="Gene3D" id="1.10.1760.20">
    <property type="match status" value="1"/>
</dbReference>
<name>A0ABQ5N772_9CLOT</name>
<keyword evidence="1" id="KW-1133">Transmembrane helix</keyword>
<feature type="transmembrane region" description="Helical" evidence="1">
    <location>
        <begin position="196"/>
        <end position="217"/>
    </location>
</feature>
<feature type="transmembrane region" description="Helical" evidence="1">
    <location>
        <begin position="81"/>
        <end position="103"/>
    </location>
</feature>
<sequence length="233" mass="25180">MNLLLTVASFNLKFKGISLEDIKQGFADAPKHPFAIIALIGIIILVAAIFKMKKVKLTTTMMTHIGIALALGTVLKMVKFYQAPMGGSATLGSMVPIFLIALFYGPEVGFLTGLLFGIIDFILAPYILHPVQVLFDYPLPFIAIGIAGYFKDKGKVSMMVGVALAIVARFLCHFISGVVFYGSYAPAGMSAALYSFVYNITYLGPDGLLCLVILAVLPMKQINTILSKTRLSN</sequence>
<evidence type="ECO:0000313" key="2">
    <source>
        <dbReference type="EMBL" id="GLC31010.1"/>
    </source>
</evidence>
<comment type="caution">
    <text evidence="2">The sequence shown here is derived from an EMBL/GenBank/DDBJ whole genome shotgun (WGS) entry which is preliminary data.</text>
</comment>
<feature type="transmembrane region" description="Helical" evidence="1">
    <location>
        <begin position="134"/>
        <end position="150"/>
    </location>
</feature>
<feature type="transmembrane region" description="Helical" evidence="1">
    <location>
        <begin position="33"/>
        <end position="50"/>
    </location>
</feature>
<keyword evidence="1" id="KW-0812">Transmembrane</keyword>
<proteinExistence type="predicted"/>
<keyword evidence="1" id="KW-0472">Membrane</keyword>
<dbReference type="Proteomes" id="UP001208567">
    <property type="component" value="Unassembled WGS sequence"/>
</dbReference>